<reference evidence="2" key="2">
    <citation type="submission" date="2016-04" db="EMBL/GenBank/DDBJ databases">
        <title>First Complete Genome Sequence of a Subdivision 6 Acidobacterium.</title>
        <authorList>
            <person name="Huang S."/>
            <person name="Vieira S."/>
            <person name="Bunk B."/>
            <person name="Riedel T."/>
            <person name="Sproeer C."/>
            <person name="Overmann J."/>
        </authorList>
    </citation>
    <scope>NUCLEOTIDE SEQUENCE [LARGE SCALE GENOMIC DNA]</scope>
    <source>
        <strain evidence="2">DSM 100886 HEG_-6_39</strain>
    </source>
</reference>
<dbReference type="Proteomes" id="UP000076079">
    <property type="component" value="Chromosome"/>
</dbReference>
<dbReference type="STRING" id="1855912.LuPra_02896"/>
<evidence type="ECO:0000313" key="2">
    <source>
        <dbReference type="Proteomes" id="UP000076079"/>
    </source>
</evidence>
<sequence length="212" mass="22746">MNEINETATAAGMSRRSMLKAIGTSAGTLALLPLISEEGALAFEAIQRAKAAPKLKALTAAQYATVDAFTEAIIPTDAHSPGAKAARVADYIDLLLSESDAALRNTWTQGLVALDEAAVAKFKAPFVKLGAAQVNEFLTEISANEMQPKTPVELFFRTTKDATIRGYYTSEIGIQQDLQYKGNQYLPEFVGCLTEDGKDCPHCGQKAQPMAE</sequence>
<keyword evidence="2" id="KW-1185">Reference proteome</keyword>
<organism evidence="1 2">
    <name type="scientific">Luteitalea pratensis</name>
    <dbReference type="NCBI Taxonomy" id="1855912"/>
    <lineage>
        <taxon>Bacteria</taxon>
        <taxon>Pseudomonadati</taxon>
        <taxon>Acidobacteriota</taxon>
        <taxon>Vicinamibacteria</taxon>
        <taxon>Vicinamibacterales</taxon>
        <taxon>Vicinamibacteraceae</taxon>
        <taxon>Luteitalea</taxon>
    </lineage>
</organism>
<proteinExistence type="predicted"/>
<evidence type="ECO:0000313" key="1">
    <source>
        <dbReference type="EMBL" id="AMY09674.1"/>
    </source>
</evidence>
<dbReference type="InterPro" id="IPR006311">
    <property type="entry name" value="TAT_signal"/>
</dbReference>
<evidence type="ECO:0008006" key="3">
    <source>
        <dbReference type="Google" id="ProtNLM"/>
    </source>
</evidence>
<accession>A0A143PPC4</accession>
<dbReference type="Pfam" id="PF13618">
    <property type="entry name" value="Gluconate_2-dh3"/>
    <property type="match status" value="1"/>
</dbReference>
<dbReference type="InterPro" id="IPR027056">
    <property type="entry name" value="Gluconate_2DH_su3"/>
</dbReference>
<dbReference type="AlphaFoldDB" id="A0A143PPC4"/>
<dbReference type="PROSITE" id="PS51318">
    <property type="entry name" value="TAT"/>
    <property type="match status" value="1"/>
</dbReference>
<name>A0A143PPC4_LUTPR</name>
<dbReference type="EMBL" id="CP015136">
    <property type="protein sequence ID" value="AMY09674.1"/>
    <property type="molecule type" value="Genomic_DNA"/>
</dbReference>
<dbReference type="KEGG" id="abac:LuPra_02896"/>
<protein>
    <recommendedName>
        <fullName evidence="3">Gluconate 2-dehydrogenase subunit 3</fullName>
    </recommendedName>
</protein>
<reference evidence="1 2" key="1">
    <citation type="journal article" date="2016" name="Genome Announc.">
        <title>First Complete Genome Sequence of a Subdivision 6 Acidobacterium Strain.</title>
        <authorList>
            <person name="Huang S."/>
            <person name="Vieira S."/>
            <person name="Bunk B."/>
            <person name="Riedel T."/>
            <person name="Sproer C."/>
            <person name="Overmann J."/>
        </authorList>
    </citation>
    <scope>NUCLEOTIDE SEQUENCE [LARGE SCALE GENOMIC DNA]</scope>
    <source>
        <strain evidence="2">DSM 100886 HEG_-6_39</strain>
    </source>
</reference>
<gene>
    <name evidence="1" type="ORF">LuPra_02896</name>
</gene>